<keyword evidence="4" id="KW-0804">Transcription</keyword>
<dbReference type="InterPro" id="IPR021858">
    <property type="entry name" value="Fun_TF"/>
</dbReference>
<dbReference type="PROSITE" id="PS00463">
    <property type="entry name" value="ZN2_CY6_FUNGAL_1"/>
    <property type="match status" value="1"/>
</dbReference>
<dbReference type="Gene3D" id="4.10.240.10">
    <property type="entry name" value="Zn(2)-C6 fungal-type DNA-binding domain"/>
    <property type="match status" value="1"/>
</dbReference>
<dbReference type="EMBL" id="JAJTJA010000012">
    <property type="protein sequence ID" value="KAH8691442.1"/>
    <property type="molecule type" value="Genomic_DNA"/>
</dbReference>
<dbReference type="GO" id="GO:0045944">
    <property type="term" value="P:positive regulation of transcription by RNA polymerase II"/>
    <property type="evidence" value="ECO:0007669"/>
    <property type="project" value="TreeGrafter"/>
</dbReference>
<dbReference type="PROSITE" id="PS50048">
    <property type="entry name" value="ZN2_CY6_FUNGAL_2"/>
    <property type="match status" value="1"/>
</dbReference>
<comment type="caution">
    <text evidence="7">The sequence shown here is derived from an EMBL/GenBank/DDBJ whole genome shotgun (WGS) entry which is preliminary data.</text>
</comment>
<organism evidence="7 8">
    <name type="scientific">Talaromyces proteolyticus</name>
    <dbReference type="NCBI Taxonomy" id="1131652"/>
    <lineage>
        <taxon>Eukaryota</taxon>
        <taxon>Fungi</taxon>
        <taxon>Dikarya</taxon>
        <taxon>Ascomycota</taxon>
        <taxon>Pezizomycotina</taxon>
        <taxon>Eurotiomycetes</taxon>
        <taxon>Eurotiomycetidae</taxon>
        <taxon>Eurotiales</taxon>
        <taxon>Trichocomaceae</taxon>
        <taxon>Talaromyces</taxon>
        <taxon>Talaromyces sect. Bacilispori</taxon>
    </lineage>
</organism>
<comment type="subcellular location">
    <subcellularLocation>
        <location evidence="1">Nucleus</location>
    </subcellularLocation>
</comment>
<dbReference type="Pfam" id="PF11951">
    <property type="entry name" value="Fungal_trans_2"/>
    <property type="match status" value="1"/>
</dbReference>
<evidence type="ECO:0000256" key="3">
    <source>
        <dbReference type="ARBA" id="ARBA00023125"/>
    </source>
</evidence>
<evidence type="ECO:0000313" key="7">
    <source>
        <dbReference type="EMBL" id="KAH8691442.1"/>
    </source>
</evidence>
<evidence type="ECO:0000256" key="1">
    <source>
        <dbReference type="ARBA" id="ARBA00004123"/>
    </source>
</evidence>
<name>A0AAD4KHP1_9EURO</name>
<evidence type="ECO:0000256" key="2">
    <source>
        <dbReference type="ARBA" id="ARBA00023015"/>
    </source>
</evidence>
<dbReference type="GO" id="GO:0008270">
    <property type="term" value="F:zinc ion binding"/>
    <property type="evidence" value="ECO:0007669"/>
    <property type="project" value="InterPro"/>
</dbReference>
<dbReference type="PRINTS" id="PR00755">
    <property type="entry name" value="AFLATOXINBRP"/>
</dbReference>
<dbReference type="RefSeq" id="XP_046067534.1">
    <property type="nucleotide sequence ID" value="XM_046218658.1"/>
</dbReference>
<sequence>MPRRRASGQTDSNRIKQRVRTGCKTCRTRRVKCDETKPQCRNCLQRGLACDNSVQLKWEQEFADRGLAFGREGRWSKSQKPQSEASYTNAEPASVVERCSFPFIQVHLFINFGYWDFDNRFEAGRECGDMLDVEGTSEECESAQVVTWPISPTPCAYPSLANIDSHLLDYFLIRLCPLTTSSRLTPSPFAQLVIPLFSIPGQDDILRAVLALSARHRCIGDLQWSRSAMNLKGEVITSLRKRLLSAETPESDSSWDPQILVIMMFLCLYEIVDNCDHRWVIHLRASKEIIQRSRQLKATHFGKDFGGLTAFTERFFAFQDVISRTACGNSALFGVEYWADADQPGHIDSWMGCSPDLVSILCRIAEVSRLKTGDDISADFLERESAELEQRLEAMQVRTDDRSSDDDALLLAAELKRKSVLLYHHCVLYDACPSTPFVCQLKRDILEGICELVEAGLAAGLAFPIFVAAVELHPTDDQEFLDKRTGELVCGRRLVLETLEVMAKLSLSNISRTRAVIQKVWRMRDMALEDCHSLSLRTGVNDWSIFVGPYSANISLS</sequence>
<dbReference type="GO" id="GO:0005634">
    <property type="term" value="C:nucleus"/>
    <property type="evidence" value="ECO:0007669"/>
    <property type="project" value="UniProtKB-SubCell"/>
</dbReference>
<protein>
    <submittedName>
        <fullName evidence="7">Fungal-specific transcription factor domain-containing protein</fullName>
    </submittedName>
</protein>
<accession>A0AAD4KHP1</accession>
<dbReference type="PANTHER" id="PTHR37534">
    <property type="entry name" value="TRANSCRIPTIONAL ACTIVATOR PROTEIN UGA3"/>
    <property type="match status" value="1"/>
</dbReference>
<feature type="domain" description="Zn(2)-C6 fungal-type" evidence="6">
    <location>
        <begin position="22"/>
        <end position="50"/>
    </location>
</feature>
<dbReference type="AlphaFoldDB" id="A0AAD4KHP1"/>
<gene>
    <name evidence="7" type="ORF">BGW36DRAFT_400721</name>
</gene>
<dbReference type="CDD" id="cd00067">
    <property type="entry name" value="GAL4"/>
    <property type="match status" value="1"/>
</dbReference>
<reference evidence="7" key="1">
    <citation type="submission" date="2021-12" db="EMBL/GenBank/DDBJ databases">
        <title>Convergent genome expansion in fungi linked to evolution of root-endophyte symbiosis.</title>
        <authorList>
            <consortium name="DOE Joint Genome Institute"/>
            <person name="Ke Y.-H."/>
            <person name="Bonito G."/>
            <person name="Liao H.-L."/>
            <person name="Looney B."/>
            <person name="Rojas-Flechas A."/>
            <person name="Nash J."/>
            <person name="Hameed K."/>
            <person name="Schadt C."/>
            <person name="Martin F."/>
            <person name="Crous P.W."/>
            <person name="Miettinen O."/>
            <person name="Magnuson J.K."/>
            <person name="Labbe J."/>
            <person name="Jacobson D."/>
            <person name="Doktycz M.J."/>
            <person name="Veneault-Fourrey C."/>
            <person name="Kuo A."/>
            <person name="Mondo S."/>
            <person name="Calhoun S."/>
            <person name="Riley R."/>
            <person name="Ohm R."/>
            <person name="LaButti K."/>
            <person name="Andreopoulos B."/>
            <person name="Pangilinan J."/>
            <person name="Nolan M."/>
            <person name="Tritt A."/>
            <person name="Clum A."/>
            <person name="Lipzen A."/>
            <person name="Daum C."/>
            <person name="Barry K."/>
            <person name="Grigoriev I.V."/>
            <person name="Vilgalys R."/>
        </authorList>
    </citation>
    <scope>NUCLEOTIDE SEQUENCE</scope>
    <source>
        <strain evidence="7">PMI_201</strain>
    </source>
</reference>
<keyword evidence="8" id="KW-1185">Reference proteome</keyword>
<dbReference type="GO" id="GO:0000976">
    <property type="term" value="F:transcription cis-regulatory region binding"/>
    <property type="evidence" value="ECO:0007669"/>
    <property type="project" value="TreeGrafter"/>
</dbReference>
<keyword evidence="2" id="KW-0805">Transcription regulation</keyword>
<evidence type="ECO:0000313" key="8">
    <source>
        <dbReference type="Proteomes" id="UP001201262"/>
    </source>
</evidence>
<dbReference type="InterPro" id="IPR036864">
    <property type="entry name" value="Zn2-C6_fun-type_DNA-bd_sf"/>
</dbReference>
<keyword evidence="5" id="KW-0539">Nucleus</keyword>
<dbReference type="GO" id="GO:0000981">
    <property type="term" value="F:DNA-binding transcription factor activity, RNA polymerase II-specific"/>
    <property type="evidence" value="ECO:0007669"/>
    <property type="project" value="InterPro"/>
</dbReference>
<dbReference type="GeneID" id="70248945"/>
<evidence type="ECO:0000256" key="4">
    <source>
        <dbReference type="ARBA" id="ARBA00023163"/>
    </source>
</evidence>
<dbReference type="InterPro" id="IPR001138">
    <property type="entry name" value="Zn2Cys6_DnaBD"/>
</dbReference>
<dbReference type="Pfam" id="PF00172">
    <property type="entry name" value="Zn_clus"/>
    <property type="match status" value="1"/>
</dbReference>
<evidence type="ECO:0000259" key="6">
    <source>
        <dbReference type="PROSITE" id="PS50048"/>
    </source>
</evidence>
<evidence type="ECO:0000256" key="5">
    <source>
        <dbReference type="ARBA" id="ARBA00023242"/>
    </source>
</evidence>
<proteinExistence type="predicted"/>
<dbReference type="PANTHER" id="PTHR37534:SF49">
    <property type="entry name" value="LYSINE BIOSYNTHESIS REGULATORY PROTEIN LYS14"/>
    <property type="match status" value="1"/>
</dbReference>
<dbReference type="SMART" id="SM00066">
    <property type="entry name" value="GAL4"/>
    <property type="match status" value="1"/>
</dbReference>
<dbReference type="SUPFAM" id="SSF57701">
    <property type="entry name" value="Zn2/Cys6 DNA-binding domain"/>
    <property type="match status" value="1"/>
</dbReference>
<dbReference type="Proteomes" id="UP001201262">
    <property type="component" value="Unassembled WGS sequence"/>
</dbReference>
<keyword evidence="3" id="KW-0238">DNA-binding</keyword>